<name>A0A9N9GXC2_9GLOM</name>
<accession>A0A9N9GXC2</accession>
<dbReference type="AlphaFoldDB" id="A0A9N9GXC2"/>
<organism evidence="1 2">
    <name type="scientific">Paraglomus brasilianum</name>
    <dbReference type="NCBI Taxonomy" id="144538"/>
    <lineage>
        <taxon>Eukaryota</taxon>
        <taxon>Fungi</taxon>
        <taxon>Fungi incertae sedis</taxon>
        <taxon>Mucoromycota</taxon>
        <taxon>Glomeromycotina</taxon>
        <taxon>Glomeromycetes</taxon>
        <taxon>Paraglomerales</taxon>
        <taxon>Paraglomeraceae</taxon>
        <taxon>Paraglomus</taxon>
    </lineage>
</organism>
<dbReference type="EMBL" id="CAJVPI010002344">
    <property type="protein sequence ID" value="CAG8641494.1"/>
    <property type="molecule type" value="Genomic_DNA"/>
</dbReference>
<comment type="caution">
    <text evidence="1">The sequence shown here is derived from an EMBL/GenBank/DDBJ whole genome shotgun (WGS) entry which is preliminary data.</text>
</comment>
<evidence type="ECO:0000313" key="2">
    <source>
        <dbReference type="Proteomes" id="UP000789739"/>
    </source>
</evidence>
<dbReference type="Proteomes" id="UP000789739">
    <property type="component" value="Unassembled WGS sequence"/>
</dbReference>
<evidence type="ECO:0000313" key="1">
    <source>
        <dbReference type="EMBL" id="CAG8641494.1"/>
    </source>
</evidence>
<protein>
    <submittedName>
        <fullName evidence="1">8217_t:CDS:1</fullName>
    </submittedName>
</protein>
<gene>
    <name evidence="1" type="ORF">PBRASI_LOCUS9798</name>
</gene>
<keyword evidence="2" id="KW-1185">Reference proteome</keyword>
<proteinExistence type="predicted"/>
<reference evidence="1" key="1">
    <citation type="submission" date="2021-06" db="EMBL/GenBank/DDBJ databases">
        <authorList>
            <person name="Kallberg Y."/>
            <person name="Tangrot J."/>
            <person name="Rosling A."/>
        </authorList>
    </citation>
    <scope>NUCLEOTIDE SEQUENCE</scope>
    <source>
        <strain evidence="1">BR232B</strain>
    </source>
</reference>
<sequence>MSVFIVNINLKRSSVLVEELATMLCARTSHKIKGIPKRGFPCLVLKCGYVEDLADELTMLSLPRTQQHVQSKLVRIYGRSVDATVELSVDSPNILDSPELRNGHPYIRQQLHLRQEHVQSKFLRVYGRSVDATVELSVDSPELRNGHPYIRQQLHLTPENIYATRSNFPQDKGRWSLQHSLTDRLSSLAITLTDRIAAMTNLQCSTYHRTAIRAILAHLDEINLVFTTGRATRKNCSSAKRIRPLSKGHTDGLSAYKSKTTDELRILDDIEEFLELRTRGGETILNREWKHSRIKAGLVDKKAGFLNSKEYRTSISHDSGELIKHPDFYWLLICRNLVKQYRPHSGTEVMFE</sequence>